<dbReference type="GO" id="GO:0031293">
    <property type="term" value="P:membrane protein intracellular domain proteolysis"/>
    <property type="evidence" value="ECO:0007669"/>
    <property type="project" value="TreeGrafter"/>
</dbReference>
<evidence type="ECO:0000256" key="1">
    <source>
        <dbReference type="SAM" id="Phobius"/>
    </source>
</evidence>
<feature type="transmembrane region" description="Helical" evidence="1">
    <location>
        <begin position="361"/>
        <end position="382"/>
    </location>
</feature>
<reference evidence="2 3" key="1">
    <citation type="submission" date="2018-06" db="EMBL/GenBank/DDBJ databases">
        <authorList>
            <consortium name="Pathogen Informatics"/>
            <person name="Doyle S."/>
        </authorList>
    </citation>
    <scope>NUCLEOTIDE SEQUENCE [LARGE SCALE GENOMIC DNA]</scope>
    <source>
        <strain evidence="2 3">NCTC10684</strain>
    </source>
</reference>
<proteinExistence type="predicted"/>
<dbReference type="Proteomes" id="UP000254701">
    <property type="component" value="Unassembled WGS sequence"/>
</dbReference>
<gene>
    <name evidence="2" type="ORF">NCTC10684_04957</name>
</gene>
<dbReference type="AlphaFoldDB" id="A0A381IKP2"/>
<evidence type="ECO:0000313" key="2">
    <source>
        <dbReference type="EMBL" id="SUY28049.1"/>
    </source>
</evidence>
<keyword evidence="1" id="KW-0812">Transmembrane</keyword>
<keyword evidence="2" id="KW-0645">Protease</keyword>
<feature type="transmembrane region" description="Helical" evidence="1">
    <location>
        <begin position="156"/>
        <end position="177"/>
    </location>
</feature>
<keyword evidence="1" id="KW-1133">Transmembrane helix</keyword>
<dbReference type="InterPro" id="IPR041881">
    <property type="entry name" value="PqqD_sf"/>
</dbReference>
<dbReference type="OrthoDB" id="9759690at2"/>
<evidence type="ECO:0000313" key="3">
    <source>
        <dbReference type="Proteomes" id="UP000254701"/>
    </source>
</evidence>
<organism evidence="2 3">
    <name type="scientific">Aminobacter aminovorans</name>
    <name type="common">Chelatobacter heintzii</name>
    <dbReference type="NCBI Taxonomy" id="83263"/>
    <lineage>
        <taxon>Bacteria</taxon>
        <taxon>Pseudomonadati</taxon>
        <taxon>Pseudomonadota</taxon>
        <taxon>Alphaproteobacteria</taxon>
        <taxon>Hyphomicrobiales</taxon>
        <taxon>Phyllobacteriaceae</taxon>
        <taxon>Aminobacter</taxon>
    </lineage>
</organism>
<dbReference type="RefSeq" id="WP_115734000.1">
    <property type="nucleotide sequence ID" value="NZ_BAAAVY010000001.1"/>
</dbReference>
<name>A0A381IKP2_AMIAI</name>
<dbReference type="InterPro" id="IPR001193">
    <property type="entry name" value="MBTPS2"/>
</dbReference>
<feature type="transmembrane region" description="Helical" evidence="1">
    <location>
        <begin position="256"/>
        <end position="278"/>
    </location>
</feature>
<dbReference type="PANTHER" id="PTHR13325:SF3">
    <property type="entry name" value="MEMBRANE-BOUND TRANSCRIPTION FACTOR SITE-2 PROTEASE"/>
    <property type="match status" value="1"/>
</dbReference>
<feature type="transmembrane region" description="Helical" evidence="1">
    <location>
        <begin position="388"/>
        <end position="408"/>
    </location>
</feature>
<sequence length="717" mass="79200">MARSLFSPSWYRVADLKLRLRSHAQIHRQQFRGELWYVLQDHQTGRFHRLSPSSNLFVSLMDGKRSLGEIWDLVGRRAGDDPPTQDEAIQLLAQLHGSDLLQGAMPPDFQELGERSAKQARSEVINKLRNPMSLRLPLFDPNAFLDATMPLVRPLFTIYGFLAWLALVVTGIVLAVMHWSELTSDGTDRLLSASNIAMIVLIYPLVKTIHEAGHAYATKAFGGVVHEVGIMLLVLMPAPYVDATASTGFREKWRRMLVSGAGIMVEFALAAIAMIFWANAEPGLARAVAFNVMLIGGVSTIFFNGNPLLRFDAYYILADLIEIPNLGNRANKYFWYLVQRYLLGVDNVENPASARGERKWLFGYAVLAFLYRVVLSLTIALLVASKLFFIGVLLALLTLFNTFIQPLFKGAKYLLTSPKLDSRRGRALAVTGALTAAVLGLLLLTPLPYGTIAQGVVWIPDRAQVRADTGGIVTEILARPDTLVAAGTPLIRLSDASLDGRVKLLEAQAAELRLRYDAVQFADRTAGDMLLEQLRNIDGIIESGRQRRESLVIRARDGGRFILPNAANLPGLYVNQGDLVGYVVSSATPALRVIVPQSEVDLVRARTNRVDIRYASDPARVVPAHISREVPAAQLDLPSLALSTEGGGVVAVQNGNGPNSRPRALEGLFVFDLEPEQAQRQLLLGSRVHVRFDHGSEPVAWRWLRSLRQTFLSHFNV</sequence>
<dbReference type="Gene3D" id="1.10.10.1150">
    <property type="entry name" value="Coenzyme PQQ synthesis protein D (PqqD)"/>
    <property type="match status" value="1"/>
</dbReference>
<feature type="transmembrane region" description="Helical" evidence="1">
    <location>
        <begin position="428"/>
        <end position="449"/>
    </location>
</feature>
<dbReference type="GO" id="GO:0005737">
    <property type="term" value="C:cytoplasm"/>
    <property type="evidence" value="ECO:0007669"/>
    <property type="project" value="TreeGrafter"/>
</dbReference>
<dbReference type="EMBL" id="UFSM01000002">
    <property type="protein sequence ID" value="SUY28049.1"/>
    <property type="molecule type" value="Genomic_DNA"/>
</dbReference>
<keyword evidence="2" id="KW-0378">Hydrolase</keyword>
<feature type="transmembrane region" description="Helical" evidence="1">
    <location>
        <begin position="284"/>
        <end position="303"/>
    </location>
</feature>
<dbReference type="GO" id="GO:0016020">
    <property type="term" value="C:membrane"/>
    <property type="evidence" value="ECO:0007669"/>
    <property type="project" value="InterPro"/>
</dbReference>
<dbReference type="PANTHER" id="PTHR13325">
    <property type="entry name" value="PROTEASE M50 MEMBRANE-BOUND TRANSCRIPTION FACTOR SITE 2 PROTEASE"/>
    <property type="match status" value="1"/>
</dbReference>
<protein>
    <submittedName>
        <fullName evidence="2">Zn-dependent proteases</fullName>
    </submittedName>
</protein>
<feature type="transmembrane region" description="Helical" evidence="1">
    <location>
        <begin position="189"/>
        <end position="206"/>
    </location>
</feature>
<keyword evidence="1" id="KW-0472">Membrane</keyword>
<accession>A0A381IKP2</accession>
<dbReference type="GO" id="GO:0004222">
    <property type="term" value="F:metalloendopeptidase activity"/>
    <property type="evidence" value="ECO:0007669"/>
    <property type="project" value="InterPro"/>
</dbReference>